<accession>A0AAW3T5J7</accession>
<dbReference type="Proteomes" id="UP000590225">
    <property type="component" value="Unassembled WGS sequence"/>
</dbReference>
<evidence type="ECO:0000313" key="2">
    <source>
        <dbReference type="Proteomes" id="UP000590225"/>
    </source>
</evidence>
<name>A0AAW3T5J7_9MICO</name>
<gene>
    <name evidence="1" type="ORF">FHW23_001190</name>
</gene>
<proteinExistence type="predicted"/>
<evidence type="ECO:0000313" key="1">
    <source>
        <dbReference type="EMBL" id="MBA8989944.1"/>
    </source>
</evidence>
<organism evidence="1 2">
    <name type="scientific">Curtobacterium pusillum</name>
    <dbReference type="NCBI Taxonomy" id="69373"/>
    <lineage>
        <taxon>Bacteria</taxon>
        <taxon>Bacillati</taxon>
        <taxon>Actinomycetota</taxon>
        <taxon>Actinomycetes</taxon>
        <taxon>Micrococcales</taxon>
        <taxon>Microbacteriaceae</taxon>
        <taxon>Curtobacterium</taxon>
    </lineage>
</organism>
<reference evidence="1 2" key="1">
    <citation type="submission" date="2020-07" db="EMBL/GenBank/DDBJ databases">
        <title>Above-ground endophytic microbial communities from plants in different locations in the United States.</title>
        <authorList>
            <person name="Frank C."/>
        </authorList>
    </citation>
    <scope>NUCLEOTIDE SEQUENCE [LARGE SCALE GENOMIC DNA]</scope>
    <source>
        <strain evidence="1 2">WPL5_2</strain>
    </source>
</reference>
<comment type="caution">
    <text evidence="1">The sequence shown here is derived from an EMBL/GenBank/DDBJ whole genome shotgun (WGS) entry which is preliminary data.</text>
</comment>
<dbReference type="AlphaFoldDB" id="A0AAW3T5J7"/>
<dbReference type="EMBL" id="JACGXP010000002">
    <property type="protein sequence ID" value="MBA8989944.1"/>
    <property type="molecule type" value="Genomic_DNA"/>
</dbReference>
<protein>
    <submittedName>
        <fullName evidence="1">Uncharacterized protein</fullName>
    </submittedName>
</protein>
<sequence>MRSFLRVLLGPTLVGRLPGQPPLVVAAPWSVRGWRG</sequence>